<protein>
    <submittedName>
        <fullName evidence="1">Nodulation protein S (NodS)</fullName>
    </submittedName>
</protein>
<organism evidence="1 2">
    <name type="scientific">Ancylobacter aquaticus</name>
    <dbReference type="NCBI Taxonomy" id="100"/>
    <lineage>
        <taxon>Bacteria</taxon>
        <taxon>Pseudomonadati</taxon>
        <taxon>Pseudomonadota</taxon>
        <taxon>Alphaproteobacteria</taxon>
        <taxon>Hyphomicrobiales</taxon>
        <taxon>Xanthobacteraceae</taxon>
        <taxon>Ancylobacter</taxon>
    </lineage>
</organism>
<dbReference type="RefSeq" id="WP_131835292.1">
    <property type="nucleotide sequence ID" value="NZ_SMFY01000002.1"/>
</dbReference>
<reference evidence="1 2" key="1">
    <citation type="submission" date="2019-03" db="EMBL/GenBank/DDBJ databases">
        <title>Genomic Encyclopedia of Type Strains, Phase IV (KMG-IV): sequencing the most valuable type-strain genomes for metagenomic binning, comparative biology and taxonomic classification.</title>
        <authorList>
            <person name="Goeker M."/>
        </authorList>
    </citation>
    <scope>NUCLEOTIDE SEQUENCE [LARGE SCALE GENOMIC DNA]</scope>
    <source>
        <strain evidence="1 2">DSM 101</strain>
    </source>
</reference>
<dbReference type="PANTHER" id="PTHR43861">
    <property type="entry name" value="TRANS-ACONITATE 2-METHYLTRANSFERASE-RELATED"/>
    <property type="match status" value="1"/>
</dbReference>
<dbReference type="Gene3D" id="3.40.50.150">
    <property type="entry name" value="Vaccinia Virus protein VP39"/>
    <property type="match status" value="1"/>
</dbReference>
<sequence>MSPSLPTAYFDTLYARSPDPWSFESSPYEQAKYAATLAALPRPRYGRALEIGCSIGVLTERLAPRCDALIAMEPAAAALERAREHCRGLAQVEFLQASVPDDWPEGTFDLILLSEVVYYLAPADVSRLAARVTAALRPGAHVELVHWVRETDYPLSGNEAAEFFIAATADTLRLVTQQRTEDYRLDLLVAA</sequence>
<dbReference type="CDD" id="cd02440">
    <property type="entry name" value="AdoMet_MTases"/>
    <property type="match status" value="1"/>
</dbReference>
<dbReference type="OrthoDB" id="116799at2"/>
<dbReference type="Proteomes" id="UP000295030">
    <property type="component" value="Unassembled WGS sequence"/>
</dbReference>
<accession>A0A4R1I427</accession>
<dbReference type="SUPFAM" id="SSF53335">
    <property type="entry name" value="S-adenosyl-L-methionine-dependent methyltransferases"/>
    <property type="match status" value="1"/>
</dbReference>
<dbReference type="Pfam" id="PF05401">
    <property type="entry name" value="NodS"/>
    <property type="match status" value="1"/>
</dbReference>
<keyword evidence="2" id="KW-1185">Reference proteome</keyword>
<dbReference type="InterPro" id="IPR008715">
    <property type="entry name" value="SAM-MeTfrase_NodS-like"/>
</dbReference>
<dbReference type="GO" id="GO:0008757">
    <property type="term" value="F:S-adenosylmethionine-dependent methyltransferase activity"/>
    <property type="evidence" value="ECO:0007669"/>
    <property type="project" value="InterPro"/>
</dbReference>
<evidence type="ECO:0000313" key="1">
    <source>
        <dbReference type="EMBL" id="TCK28110.1"/>
    </source>
</evidence>
<gene>
    <name evidence="1" type="ORF">EV667_2106</name>
</gene>
<name>A0A4R1I427_ANCAQ</name>
<evidence type="ECO:0000313" key="2">
    <source>
        <dbReference type="Proteomes" id="UP000295030"/>
    </source>
</evidence>
<dbReference type="AlphaFoldDB" id="A0A4R1I427"/>
<dbReference type="InterPro" id="IPR029063">
    <property type="entry name" value="SAM-dependent_MTases_sf"/>
</dbReference>
<dbReference type="GO" id="GO:0009312">
    <property type="term" value="P:oligosaccharide biosynthetic process"/>
    <property type="evidence" value="ECO:0007669"/>
    <property type="project" value="InterPro"/>
</dbReference>
<dbReference type="EMBL" id="SMFY01000002">
    <property type="protein sequence ID" value="TCK28110.1"/>
    <property type="molecule type" value="Genomic_DNA"/>
</dbReference>
<proteinExistence type="predicted"/>
<comment type="caution">
    <text evidence="1">The sequence shown here is derived from an EMBL/GenBank/DDBJ whole genome shotgun (WGS) entry which is preliminary data.</text>
</comment>